<keyword evidence="4" id="KW-0949">S-adenosyl-L-methionine</keyword>
<dbReference type="PANTHER" id="PTHR13563">
    <property type="entry name" value="TRNA (GUANINE-9-) METHYLTRANSFERASE"/>
    <property type="match status" value="1"/>
</dbReference>
<dbReference type="EMBL" id="JH992965">
    <property type="protein sequence ID" value="EKX55147.1"/>
    <property type="molecule type" value="Genomic_DNA"/>
</dbReference>
<dbReference type="OrthoDB" id="278300at2759"/>
<dbReference type="eggNOG" id="KOG2967">
    <property type="taxonomic scope" value="Eukaryota"/>
</dbReference>
<evidence type="ECO:0000259" key="7">
    <source>
        <dbReference type="PROSITE" id="PS51675"/>
    </source>
</evidence>
<dbReference type="KEGG" id="gtt:GUITHDRAFT_98931"/>
<dbReference type="AlphaFoldDB" id="L1K3I4"/>
<dbReference type="PANTHER" id="PTHR13563:SF13">
    <property type="entry name" value="TRNA METHYLTRANSFERASE 10 HOMOLOG A"/>
    <property type="match status" value="1"/>
</dbReference>
<dbReference type="InterPro" id="IPR028564">
    <property type="entry name" value="MT_TRM10-typ"/>
</dbReference>
<feature type="region of interest" description="Disordered" evidence="6">
    <location>
        <begin position="1"/>
        <end position="113"/>
    </location>
</feature>
<name>L1K3I4_GUITC</name>
<dbReference type="OMA" id="FKKNDGW"/>
<evidence type="ECO:0000313" key="10">
    <source>
        <dbReference type="Proteomes" id="UP000011087"/>
    </source>
</evidence>
<dbReference type="RefSeq" id="XP_005842127.1">
    <property type="nucleotide sequence ID" value="XM_005842070.1"/>
</dbReference>
<dbReference type="CDD" id="cd18089">
    <property type="entry name" value="SPOUT_Trm10-like"/>
    <property type="match status" value="1"/>
</dbReference>
<dbReference type="EnsemblProtists" id="EKX55147">
    <property type="protein sequence ID" value="EKX55147"/>
    <property type="gene ID" value="GUITHDRAFT_98931"/>
</dbReference>
<keyword evidence="2" id="KW-0489">Methyltransferase</keyword>
<evidence type="ECO:0000256" key="3">
    <source>
        <dbReference type="ARBA" id="ARBA00022679"/>
    </source>
</evidence>
<reference evidence="9" key="3">
    <citation type="submission" date="2015-06" db="UniProtKB">
        <authorList>
            <consortium name="EnsemblProtists"/>
        </authorList>
    </citation>
    <scope>IDENTIFICATION</scope>
</reference>
<dbReference type="InterPro" id="IPR007356">
    <property type="entry name" value="tRNA_m1G_MeTrfase_euk"/>
</dbReference>
<evidence type="ECO:0000313" key="9">
    <source>
        <dbReference type="EnsemblProtists" id="EKX55147"/>
    </source>
</evidence>
<protein>
    <recommendedName>
        <fullName evidence="1">tRNA (guanine(9)-N(1))-methyltransferase</fullName>
        <ecNumber evidence="1">2.1.1.221</ecNumber>
    </recommendedName>
</protein>
<dbReference type="EC" id="2.1.1.221" evidence="1"/>
<evidence type="ECO:0000256" key="6">
    <source>
        <dbReference type="SAM" id="MobiDB-lite"/>
    </source>
</evidence>
<proteinExistence type="predicted"/>
<sequence length="282" mass="32240">MEMGTTTGKMKMSRRSRATKKMKEIMLKPSCPKINRRSKLADYCAAEDKEMKQARKQAKKDRKRAMHEAKAEGSTQEVRKRPRVSSDQEASGKEQPSCRIGGRGSRNRESFDQLRKDGQRVVIDLSFDDLMTEKEVRSLVTQLAHSYGTNRASGKPLDLYLTSVDKRTAEGLKKISGFDNWRCHVETRHFSEVFPKNEELQKDKVYCIGGIVDHNRLKGLTKQKADENGWDTAKLPLDGNIDLGESRKVLTVNHVCSILLKYHETGNWKESLKQAMPERKLK</sequence>
<dbReference type="Proteomes" id="UP000011087">
    <property type="component" value="Unassembled WGS sequence"/>
</dbReference>
<feature type="compositionally biased region" description="Basic residues" evidence="6">
    <location>
        <begin position="11"/>
        <end position="20"/>
    </location>
</feature>
<evidence type="ECO:0000313" key="8">
    <source>
        <dbReference type="EMBL" id="EKX55147.1"/>
    </source>
</evidence>
<dbReference type="GeneID" id="17312250"/>
<evidence type="ECO:0000256" key="4">
    <source>
        <dbReference type="ARBA" id="ARBA00022691"/>
    </source>
</evidence>
<reference evidence="8 10" key="1">
    <citation type="journal article" date="2012" name="Nature">
        <title>Algal genomes reveal evolutionary mosaicism and the fate of nucleomorphs.</title>
        <authorList>
            <consortium name="DOE Joint Genome Institute"/>
            <person name="Curtis B.A."/>
            <person name="Tanifuji G."/>
            <person name="Burki F."/>
            <person name="Gruber A."/>
            <person name="Irimia M."/>
            <person name="Maruyama S."/>
            <person name="Arias M.C."/>
            <person name="Ball S.G."/>
            <person name="Gile G.H."/>
            <person name="Hirakawa Y."/>
            <person name="Hopkins J.F."/>
            <person name="Kuo A."/>
            <person name="Rensing S.A."/>
            <person name="Schmutz J."/>
            <person name="Symeonidi A."/>
            <person name="Elias M."/>
            <person name="Eveleigh R.J."/>
            <person name="Herman E.K."/>
            <person name="Klute M.J."/>
            <person name="Nakayama T."/>
            <person name="Obornik M."/>
            <person name="Reyes-Prieto A."/>
            <person name="Armbrust E.V."/>
            <person name="Aves S.J."/>
            <person name="Beiko R.G."/>
            <person name="Coutinho P."/>
            <person name="Dacks J.B."/>
            <person name="Durnford D.G."/>
            <person name="Fast N.M."/>
            <person name="Green B.R."/>
            <person name="Grisdale C.J."/>
            <person name="Hempel F."/>
            <person name="Henrissat B."/>
            <person name="Hoppner M.P."/>
            <person name="Ishida K."/>
            <person name="Kim E."/>
            <person name="Koreny L."/>
            <person name="Kroth P.G."/>
            <person name="Liu Y."/>
            <person name="Malik S.B."/>
            <person name="Maier U.G."/>
            <person name="McRose D."/>
            <person name="Mock T."/>
            <person name="Neilson J.A."/>
            <person name="Onodera N.T."/>
            <person name="Poole A.M."/>
            <person name="Pritham E.J."/>
            <person name="Richards T.A."/>
            <person name="Rocap G."/>
            <person name="Roy S.W."/>
            <person name="Sarai C."/>
            <person name="Schaack S."/>
            <person name="Shirato S."/>
            <person name="Slamovits C.H."/>
            <person name="Spencer D.F."/>
            <person name="Suzuki S."/>
            <person name="Worden A.Z."/>
            <person name="Zauner S."/>
            <person name="Barry K."/>
            <person name="Bell C."/>
            <person name="Bharti A.K."/>
            <person name="Crow J.A."/>
            <person name="Grimwood J."/>
            <person name="Kramer R."/>
            <person name="Lindquist E."/>
            <person name="Lucas S."/>
            <person name="Salamov A."/>
            <person name="McFadden G.I."/>
            <person name="Lane C.E."/>
            <person name="Keeling P.J."/>
            <person name="Gray M.W."/>
            <person name="Grigoriev I.V."/>
            <person name="Archibald J.M."/>
        </authorList>
    </citation>
    <scope>NUCLEOTIDE SEQUENCE</scope>
    <source>
        <strain evidence="8 10">CCMP2712</strain>
    </source>
</reference>
<feature type="compositionally biased region" description="Basic residues" evidence="6">
    <location>
        <begin position="54"/>
        <end position="65"/>
    </location>
</feature>
<evidence type="ECO:0000256" key="2">
    <source>
        <dbReference type="ARBA" id="ARBA00022603"/>
    </source>
</evidence>
<reference evidence="10" key="2">
    <citation type="submission" date="2012-11" db="EMBL/GenBank/DDBJ databases">
        <authorList>
            <person name="Kuo A."/>
            <person name="Curtis B.A."/>
            <person name="Tanifuji G."/>
            <person name="Burki F."/>
            <person name="Gruber A."/>
            <person name="Irimia M."/>
            <person name="Maruyama S."/>
            <person name="Arias M.C."/>
            <person name="Ball S.G."/>
            <person name="Gile G.H."/>
            <person name="Hirakawa Y."/>
            <person name="Hopkins J.F."/>
            <person name="Rensing S.A."/>
            <person name="Schmutz J."/>
            <person name="Symeonidi A."/>
            <person name="Elias M."/>
            <person name="Eveleigh R.J."/>
            <person name="Herman E.K."/>
            <person name="Klute M.J."/>
            <person name="Nakayama T."/>
            <person name="Obornik M."/>
            <person name="Reyes-Prieto A."/>
            <person name="Armbrust E.V."/>
            <person name="Aves S.J."/>
            <person name="Beiko R.G."/>
            <person name="Coutinho P."/>
            <person name="Dacks J.B."/>
            <person name="Durnford D.G."/>
            <person name="Fast N.M."/>
            <person name="Green B.R."/>
            <person name="Grisdale C."/>
            <person name="Hempe F."/>
            <person name="Henrissat B."/>
            <person name="Hoppner M.P."/>
            <person name="Ishida K.-I."/>
            <person name="Kim E."/>
            <person name="Koreny L."/>
            <person name="Kroth P.G."/>
            <person name="Liu Y."/>
            <person name="Malik S.-B."/>
            <person name="Maier U.G."/>
            <person name="McRose D."/>
            <person name="Mock T."/>
            <person name="Neilson J.A."/>
            <person name="Onodera N.T."/>
            <person name="Poole A.M."/>
            <person name="Pritham E.J."/>
            <person name="Richards T.A."/>
            <person name="Rocap G."/>
            <person name="Roy S.W."/>
            <person name="Sarai C."/>
            <person name="Schaack S."/>
            <person name="Shirato S."/>
            <person name="Slamovits C.H."/>
            <person name="Spencer D.F."/>
            <person name="Suzuki S."/>
            <person name="Worden A.Z."/>
            <person name="Zauner S."/>
            <person name="Barry K."/>
            <person name="Bell C."/>
            <person name="Bharti A.K."/>
            <person name="Crow J.A."/>
            <person name="Grimwood J."/>
            <person name="Kramer R."/>
            <person name="Lindquist E."/>
            <person name="Lucas S."/>
            <person name="Salamov A."/>
            <person name="McFadden G.I."/>
            <person name="Lane C.E."/>
            <person name="Keeling P.J."/>
            <person name="Gray M.W."/>
            <person name="Grigoriev I.V."/>
            <person name="Archibald J.M."/>
        </authorList>
    </citation>
    <scope>NUCLEOTIDE SEQUENCE</scope>
    <source>
        <strain evidence="10">CCMP2712</strain>
    </source>
</reference>
<dbReference type="HOGENOM" id="CLU_034384_7_1_1"/>
<dbReference type="PROSITE" id="PS51675">
    <property type="entry name" value="SAM_MT_TRM10"/>
    <property type="match status" value="1"/>
</dbReference>
<organism evidence="8">
    <name type="scientific">Guillardia theta (strain CCMP2712)</name>
    <name type="common">Cryptophyte</name>
    <dbReference type="NCBI Taxonomy" id="905079"/>
    <lineage>
        <taxon>Eukaryota</taxon>
        <taxon>Cryptophyceae</taxon>
        <taxon>Pyrenomonadales</taxon>
        <taxon>Geminigeraceae</taxon>
        <taxon>Guillardia</taxon>
    </lineage>
</organism>
<keyword evidence="10" id="KW-1185">Reference proteome</keyword>
<dbReference type="InterPro" id="IPR038459">
    <property type="entry name" value="MT_TRM10-typ_sf"/>
</dbReference>
<dbReference type="Gene3D" id="3.40.1280.30">
    <property type="match status" value="1"/>
</dbReference>
<dbReference type="STRING" id="905079.L1K3I4"/>
<feature type="domain" description="SAM-dependent MTase TRM10-type" evidence="7">
    <location>
        <begin position="106"/>
        <end position="282"/>
    </location>
</feature>
<comment type="catalytic activity">
    <reaction evidence="5">
        <text>guanosine(9) in tRNA + S-adenosyl-L-methionine = N(1)-methylguanosine(9) in tRNA + S-adenosyl-L-homocysteine + H(+)</text>
        <dbReference type="Rhea" id="RHEA:43156"/>
        <dbReference type="Rhea" id="RHEA-COMP:10367"/>
        <dbReference type="Rhea" id="RHEA-COMP:10368"/>
        <dbReference type="ChEBI" id="CHEBI:15378"/>
        <dbReference type="ChEBI" id="CHEBI:57856"/>
        <dbReference type="ChEBI" id="CHEBI:59789"/>
        <dbReference type="ChEBI" id="CHEBI:73542"/>
        <dbReference type="ChEBI" id="CHEBI:74269"/>
        <dbReference type="EC" id="2.1.1.221"/>
    </reaction>
</comment>
<dbReference type="GO" id="GO:0005634">
    <property type="term" value="C:nucleus"/>
    <property type="evidence" value="ECO:0007669"/>
    <property type="project" value="TreeGrafter"/>
</dbReference>
<feature type="compositionally biased region" description="Low complexity" evidence="6">
    <location>
        <begin position="1"/>
        <end position="10"/>
    </location>
</feature>
<evidence type="ECO:0000256" key="5">
    <source>
        <dbReference type="ARBA" id="ARBA00048434"/>
    </source>
</evidence>
<dbReference type="PaxDb" id="55529-EKX55147"/>
<dbReference type="GO" id="GO:0000049">
    <property type="term" value="F:tRNA binding"/>
    <property type="evidence" value="ECO:0007669"/>
    <property type="project" value="TreeGrafter"/>
</dbReference>
<keyword evidence="3" id="KW-0808">Transferase</keyword>
<gene>
    <name evidence="8" type="ORF">GUITHDRAFT_98931</name>
</gene>
<evidence type="ECO:0000256" key="1">
    <source>
        <dbReference type="ARBA" id="ARBA00012797"/>
    </source>
</evidence>
<accession>L1K3I4</accession>
<dbReference type="GO" id="GO:0002939">
    <property type="term" value="P:tRNA N1-guanine methylation"/>
    <property type="evidence" value="ECO:0007669"/>
    <property type="project" value="TreeGrafter"/>
</dbReference>
<dbReference type="GO" id="GO:0052905">
    <property type="term" value="F:tRNA (guanosine(9)-N1)-methyltransferase activity"/>
    <property type="evidence" value="ECO:0007669"/>
    <property type="project" value="UniProtKB-EC"/>
</dbReference>